<dbReference type="KEGG" id="glz:GLAREA_03562"/>
<keyword evidence="3" id="KW-0560">Oxidoreductase</keyword>
<gene>
    <name evidence="4" type="ORF">GLAREA_03562</name>
</gene>
<name>S3CYA5_GLAL2</name>
<dbReference type="OrthoDB" id="191139at2759"/>
<dbReference type="STRING" id="1116229.S3CYA5"/>
<dbReference type="SUPFAM" id="SSF51735">
    <property type="entry name" value="NAD(P)-binding Rossmann-fold domains"/>
    <property type="match status" value="1"/>
</dbReference>
<evidence type="ECO:0000313" key="4">
    <source>
        <dbReference type="EMBL" id="EPE30595.1"/>
    </source>
</evidence>
<dbReference type="PRINTS" id="PR00081">
    <property type="entry name" value="GDHRDH"/>
</dbReference>
<dbReference type="GeneID" id="19462617"/>
<proteinExistence type="inferred from homology"/>
<evidence type="ECO:0000313" key="5">
    <source>
        <dbReference type="Proteomes" id="UP000016922"/>
    </source>
</evidence>
<dbReference type="EMBL" id="KE145363">
    <property type="protein sequence ID" value="EPE30595.1"/>
    <property type="molecule type" value="Genomic_DNA"/>
</dbReference>
<organism evidence="4 5">
    <name type="scientific">Glarea lozoyensis (strain ATCC 20868 / MF5171)</name>
    <dbReference type="NCBI Taxonomy" id="1116229"/>
    <lineage>
        <taxon>Eukaryota</taxon>
        <taxon>Fungi</taxon>
        <taxon>Dikarya</taxon>
        <taxon>Ascomycota</taxon>
        <taxon>Pezizomycotina</taxon>
        <taxon>Leotiomycetes</taxon>
        <taxon>Helotiales</taxon>
        <taxon>Helotiaceae</taxon>
        <taxon>Glarea</taxon>
    </lineage>
</organism>
<dbReference type="InterPro" id="IPR036291">
    <property type="entry name" value="NAD(P)-bd_dom_sf"/>
</dbReference>
<dbReference type="RefSeq" id="XP_008082006.1">
    <property type="nucleotide sequence ID" value="XM_008083815.1"/>
</dbReference>
<protein>
    <submittedName>
        <fullName evidence="4">NAD(P)-binding Rossmann-fold containing protein</fullName>
    </submittedName>
</protein>
<dbReference type="Gene3D" id="3.40.50.720">
    <property type="entry name" value="NAD(P)-binding Rossmann-like Domain"/>
    <property type="match status" value="1"/>
</dbReference>
<comment type="similarity">
    <text evidence="1">Belongs to the short-chain dehydrogenases/reductases (SDR) family.</text>
</comment>
<dbReference type="GO" id="GO:0016491">
    <property type="term" value="F:oxidoreductase activity"/>
    <property type="evidence" value="ECO:0007669"/>
    <property type="project" value="UniProtKB-KW"/>
</dbReference>
<accession>S3CYA5</accession>
<keyword evidence="2" id="KW-0521">NADP</keyword>
<dbReference type="Pfam" id="PF00106">
    <property type="entry name" value="adh_short"/>
    <property type="match status" value="1"/>
</dbReference>
<dbReference type="OMA" id="WFLSREF"/>
<dbReference type="HOGENOM" id="CLU_010194_44_6_1"/>
<evidence type="ECO:0000256" key="3">
    <source>
        <dbReference type="ARBA" id="ARBA00023002"/>
    </source>
</evidence>
<dbReference type="eggNOG" id="KOG1208">
    <property type="taxonomic scope" value="Eukaryota"/>
</dbReference>
<keyword evidence="5" id="KW-1185">Reference proteome</keyword>
<evidence type="ECO:0000256" key="2">
    <source>
        <dbReference type="ARBA" id="ARBA00022857"/>
    </source>
</evidence>
<reference evidence="4 5" key="1">
    <citation type="journal article" date="2013" name="BMC Genomics">
        <title>Genomics-driven discovery of the pneumocandin biosynthetic gene cluster in the fungus Glarea lozoyensis.</title>
        <authorList>
            <person name="Chen L."/>
            <person name="Yue Q."/>
            <person name="Zhang X."/>
            <person name="Xiang M."/>
            <person name="Wang C."/>
            <person name="Li S."/>
            <person name="Che Y."/>
            <person name="Ortiz-Lopez F.J."/>
            <person name="Bills G.F."/>
            <person name="Liu X."/>
            <person name="An Z."/>
        </authorList>
    </citation>
    <scope>NUCLEOTIDE SEQUENCE [LARGE SCALE GENOMIC DNA]</scope>
    <source>
        <strain evidence="5">ATCC 20868 / MF5171</strain>
    </source>
</reference>
<dbReference type="PANTHER" id="PTHR24320:SF236">
    <property type="entry name" value="SHORT-CHAIN DEHYDROGENASE-RELATED"/>
    <property type="match status" value="1"/>
</dbReference>
<sequence>MAMIKALYTQYFPASPTLTEKDVGSQVGKVFIITGSNTGVGFDLVKMLYPSGATIYMAGRSEERMKNAIQTITSVSPAPATPATLKYLPYDLADLSSVKSAAEIFLSQETRLDILWHNAGIGGGLGLTTKQNIEGHIGINCVAPLLFTELLLPRLTAAAKTNASSRIIWTSSAITEVKAPAGGISLSLIEKLASTDPFADYAGSKVGNYWLAAECARRYAKDGIISVAQNPGNVKSEFYRHQPGLMMVFVNPILYEPKMGAYTGLFAGFSNDITTTKNNGAYIWPWGVIVGGHSRKDIQEGIVNGRAGEFWEWCREKYVAYL</sequence>
<dbReference type="PANTHER" id="PTHR24320">
    <property type="entry name" value="RETINOL DEHYDROGENASE"/>
    <property type="match status" value="1"/>
</dbReference>
<dbReference type="InterPro" id="IPR002347">
    <property type="entry name" value="SDR_fam"/>
</dbReference>
<dbReference type="Proteomes" id="UP000016922">
    <property type="component" value="Unassembled WGS sequence"/>
</dbReference>
<evidence type="ECO:0000256" key="1">
    <source>
        <dbReference type="ARBA" id="ARBA00006484"/>
    </source>
</evidence>
<dbReference type="AlphaFoldDB" id="S3CYA5"/>